<dbReference type="SMART" id="SM00481">
    <property type="entry name" value="POLIIIAc"/>
    <property type="match status" value="1"/>
</dbReference>
<comment type="caution">
    <text evidence="2">The sequence shown here is derived from an EMBL/GenBank/DDBJ whole genome shotgun (WGS) entry which is preliminary data.</text>
</comment>
<evidence type="ECO:0000313" key="3">
    <source>
        <dbReference type="Proteomes" id="UP000295830"/>
    </source>
</evidence>
<sequence length="294" mass="31413">MIAENLPGSPTVDLHCHSTASDGTLSPAGVVARGHEQGVRVLALTDHDTVSGVGEARAAADARGMVLVTGIELSCLWRGQTIHVVGLDFNSEDSDLVAAVEGQETVRHERARTIDERLRQKGLPSVLAEAQALAAGVPGRPHFAQALVERGVVAKPDAAFRRYLGNGRVGDIKACWPDLSDVVQWIVDAGGKAVLAHPRKYRLTNNKLRKLIGDFTGVGGSCIEVLSSGQSPQDTNYLARLCRELGCTASGGSDFHGPGRPWCELGQLPQLPPEVDPVWHHLSDNTRQRLEALA</sequence>
<dbReference type="AlphaFoldDB" id="A0A4R7JNE0"/>
<keyword evidence="3" id="KW-1185">Reference proteome</keyword>
<dbReference type="OrthoDB" id="9804333at2"/>
<dbReference type="InterPro" id="IPR052018">
    <property type="entry name" value="PHP_domain"/>
</dbReference>
<dbReference type="Gene3D" id="1.10.150.650">
    <property type="match status" value="1"/>
</dbReference>
<organism evidence="2 3">
    <name type="scientific">Halospina denitrificans</name>
    <dbReference type="NCBI Taxonomy" id="332522"/>
    <lineage>
        <taxon>Bacteria</taxon>
        <taxon>Pseudomonadati</taxon>
        <taxon>Pseudomonadota</taxon>
        <taxon>Gammaproteobacteria</taxon>
        <taxon>Halospina</taxon>
    </lineage>
</organism>
<evidence type="ECO:0000259" key="1">
    <source>
        <dbReference type="SMART" id="SM00481"/>
    </source>
</evidence>
<accession>A0A4R7JNE0</accession>
<dbReference type="SUPFAM" id="SSF89550">
    <property type="entry name" value="PHP domain-like"/>
    <property type="match status" value="1"/>
</dbReference>
<dbReference type="PANTHER" id="PTHR42924:SF3">
    <property type="entry name" value="POLYMERASE_HISTIDINOL PHOSPHATASE N-TERMINAL DOMAIN-CONTAINING PROTEIN"/>
    <property type="match status" value="1"/>
</dbReference>
<dbReference type="Pfam" id="PF02811">
    <property type="entry name" value="PHP"/>
    <property type="match status" value="1"/>
</dbReference>
<protein>
    <recommendedName>
        <fullName evidence="1">Polymerase/histidinol phosphatase N-terminal domain-containing protein</fullName>
    </recommendedName>
</protein>
<dbReference type="GO" id="GO:0035312">
    <property type="term" value="F:5'-3' DNA exonuclease activity"/>
    <property type="evidence" value="ECO:0007669"/>
    <property type="project" value="TreeGrafter"/>
</dbReference>
<feature type="domain" description="Polymerase/histidinol phosphatase N-terminal" evidence="1">
    <location>
        <begin position="12"/>
        <end position="77"/>
    </location>
</feature>
<dbReference type="GO" id="GO:0004534">
    <property type="term" value="F:5'-3' RNA exonuclease activity"/>
    <property type="evidence" value="ECO:0007669"/>
    <property type="project" value="TreeGrafter"/>
</dbReference>
<name>A0A4R7JNE0_9GAMM</name>
<dbReference type="InterPro" id="IPR004013">
    <property type="entry name" value="PHP_dom"/>
</dbReference>
<dbReference type="InterPro" id="IPR003141">
    <property type="entry name" value="Pol/His_phosphatase_N"/>
</dbReference>
<gene>
    <name evidence="2" type="ORF">DES49_2275</name>
</gene>
<dbReference type="CDD" id="cd07438">
    <property type="entry name" value="PHP_HisPPase_AMP"/>
    <property type="match status" value="1"/>
</dbReference>
<dbReference type="Gene3D" id="3.20.20.140">
    <property type="entry name" value="Metal-dependent hydrolases"/>
    <property type="match status" value="1"/>
</dbReference>
<dbReference type="PANTHER" id="PTHR42924">
    <property type="entry name" value="EXONUCLEASE"/>
    <property type="match status" value="1"/>
</dbReference>
<dbReference type="RefSeq" id="WP_133736529.1">
    <property type="nucleotide sequence ID" value="NZ_SOAX01000005.1"/>
</dbReference>
<dbReference type="InterPro" id="IPR016195">
    <property type="entry name" value="Pol/histidinol_Pase-like"/>
</dbReference>
<dbReference type="Proteomes" id="UP000295830">
    <property type="component" value="Unassembled WGS sequence"/>
</dbReference>
<reference evidence="2 3" key="1">
    <citation type="submission" date="2019-03" db="EMBL/GenBank/DDBJ databases">
        <title>Genomic Encyclopedia of Type Strains, Phase IV (KMG-IV): sequencing the most valuable type-strain genomes for metagenomic binning, comparative biology and taxonomic classification.</title>
        <authorList>
            <person name="Goeker M."/>
        </authorList>
    </citation>
    <scope>NUCLEOTIDE SEQUENCE [LARGE SCALE GENOMIC DNA]</scope>
    <source>
        <strain evidence="2 3">DSM 15505</strain>
    </source>
</reference>
<proteinExistence type="predicted"/>
<dbReference type="EMBL" id="SOAX01000005">
    <property type="protein sequence ID" value="TDT39355.1"/>
    <property type="molecule type" value="Genomic_DNA"/>
</dbReference>
<evidence type="ECO:0000313" key="2">
    <source>
        <dbReference type="EMBL" id="TDT39355.1"/>
    </source>
</evidence>